<comment type="caution">
    <text evidence="2">The sequence shown here is derived from an EMBL/GenBank/DDBJ whole genome shotgun (WGS) entry which is preliminary data.</text>
</comment>
<dbReference type="EMBL" id="JANBVO010000027">
    <property type="protein sequence ID" value="KAJ9139148.1"/>
    <property type="molecule type" value="Genomic_DNA"/>
</dbReference>
<dbReference type="AlphaFoldDB" id="A0AA38RA10"/>
<feature type="compositionally biased region" description="Basic and acidic residues" evidence="1">
    <location>
        <begin position="220"/>
        <end position="229"/>
    </location>
</feature>
<gene>
    <name evidence="2" type="ORF">NKR23_g8109</name>
</gene>
<feature type="region of interest" description="Disordered" evidence="1">
    <location>
        <begin position="358"/>
        <end position="388"/>
    </location>
</feature>
<sequence>MRYQDWDVLLFPSAQADSRIPMKEFKVLCHVVPDTESSHLAHASFGLPVMTCFIPALPAGTAFHISIHSWATPEISQFTKAYSKHTELAKYEARIMIDGRMVASIAFDRIGSWPQMVSNMYDFTKDGQLEPLKFPPFRQELLQQNHWNPGDDLGRIKIVISEGFPRDSPSVPIERVKNVVAFSFQHAPLDILESNGIAWPNPHMWQRFPSTPSMPVPAYHPDDSSDSHAHSPRRRSLLARDSTSGQSFGLQFLPSVQTQPLMPSTGFPQPFPLVQRSGISSSGSGLLDPFAETSYLEWVNSLGLSQNQSSSLDTRTTWPSFAPRASKQSSSDTTAVDYLSGHLSQAVMPDRMHLSSTNLEGEAESTHLKVPTNTPTAGHGEGSGSSTIFPLDIPNSVIPGDLATSLTQSLLNQPHPLPVQPHQIPLPASEIKSRKENRHLGTAFKGSNPSPASDHSPSTEMQTRKPSSMFSVIMSGSDRVDSMSSGPILGRHTSAGEFGANLTNIVSSAQPPGPSAGTMGGNSLSAGGDKGAKRSRNFTPGSSRANDDDDEPRRLSPHLRVPILGLDGEGEKDD</sequence>
<protein>
    <submittedName>
        <fullName evidence="2">NADH dehydrogenase (Ubiquinone)-like protein</fullName>
    </submittedName>
</protein>
<evidence type="ECO:0000313" key="2">
    <source>
        <dbReference type="EMBL" id="KAJ9139148.1"/>
    </source>
</evidence>
<reference evidence="2" key="1">
    <citation type="submission" date="2022-07" db="EMBL/GenBank/DDBJ databases">
        <title>Fungi with potential for degradation of polypropylene.</title>
        <authorList>
            <person name="Gostincar C."/>
        </authorList>
    </citation>
    <scope>NUCLEOTIDE SEQUENCE</scope>
    <source>
        <strain evidence="2">EXF-13308</strain>
    </source>
</reference>
<feature type="region of interest" description="Disordered" evidence="1">
    <location>
        <begin position="215"/>
        <end position="240"/>
    </location>
</feature>
<proteinExistence type="predicted"/>
<evidence type="ECO:0000256" key="1">
    <source>
        <dbReference type="SAM" id="MobiDB-lite"/>
    </source>
</evidence>
<feature type="region of interest" description="Disordered" evidence="1">
    <location>
        <begin position="504"/>
        <end position="574"/>
    </location>
</feature>
<feature type="compositionally biased region" description="Polar residues" evidence="1">
    <location>
        <begin position="445"/>
        <end position="465"/>
    </location>
</feature>
<feature type="region of interest" description="Disordered" evidence="1">
    <location>
        <begin position="306"/>
        <end position="333"/>
    </location>
</feature>
<feature type="region of interest" description="Disordered" evidence="1">
    <location>
        <begin position="441"/>
        <end position="465"/>
    </location>
</feature>
<organism evidence="2 3">
    <name type="scientific">Pleurostoma richardsiae</name>
    <dbReference type="NCBI Taxonomy" id="41990"/>
    <lineage>
        <taxon>Eukaryota</taxon>
        <taxon>Fungi</taxon>
        <taxon>Dikarya</taxon>
        <taxon>Ascomycota</taxon>
        <taxon>Pezizomycotina</taxon>
        <taxon>Sordariomycetes</taxon>
        <taxon>Sordariomycetidae</taxon>
        <taxon>Calosphaeriales</taxon>
        <taxon>Pleurostomataceae</taxon>
        <taxon>Pleurostoma</taxon>
    </lineage>
</organism>
<name>A0AA38RA10_9PEZI</name>
<dbReference type="Proteomes" id="UP001174694">
    <property type="component" value="Unassembled WGS sequence"/>
</dbReference>
<accession>A0AA38RA10</accession>
<evidence type="ECO:0000313" key="3">
    <source>
        <dbReference type="Proteomes" id="UP001174694"/>
    </source>
</evidence>
<keyword evidence="3" id="KW-1185">Reference proteome</keyword>